<dbReference type="STRING" id="681398.PJIAN_1942"/>
<dbReference type="GO" id="GO:0016787">
    <property type="term" value="F:hydrolase activity"/>
    <property type="evidence" value="ECO:0007669"/>
    <property type="project" value="UniProtKB-KW"/>
</dbReference>
<keyword evidence="2" id="KW-0378">Hydrolase</keyword>
<protein>
    <submittedName>
        <fullName evidence="2">Substrate import-associated zinc metallohydrolase lipoprotein</fullName>
    </submittedName>
</protein>
<sequence length="296" mass="33918">MKKHYSMKKIHFLIFSVLVLMLSSCSKETLDSQSIFDTASPERNAFDTWILKNYTTPYNIDFKYRYDDKQSDRTYNLVPADYSKSVALAKLVKYLWIDSYEELTGKDFIRKYCPKMIQLIGSPAYNTQGSIVLGTAEGGLKITLYNVNMIDLAHLDVDQLNYWYFKTMHHEFAHILHQTKNYSTDFNLISKDYQSSSWVNLSEANALTMGFISSYASSEPQEDFAELVSIYVTHDSSYWNSQLTKAGTTGSGIILQKFAIVKDYLSTSWGIDIDKLRDIVQRRSGTIGTLDLTTLN</sequence>
<dbReference type="PROSITE" id="PS51257">
    <property type="entry name" value="PROKAR_LIPOPROTEIN"/>
    <property type="match status" value="1"/>
</dbReference>
<reference evidence="3" key="1">
    <citation type="submission" date="2016-04" db="EMBL/GenBank/DDBJ databases">
        <title>Draft genome sequence of Paludibacter jiangxiensis strain NM7.</title>
        <authorList>
            <person name="Qiu Y."/>
            <person name="Matsuura N."/>
            <person name="Ohashi A."/>
            <person name="Tourlousse M.D."/>
            <person name="Sekiguchi Y."/>
        </authorList>
    </citation>
    <scope>NUCLEOTIDE SEQUENCE [LARGE SCALE GENOMIC DNA]</scope>
    <source>
        <strain evidence="3">NM7</strain>
    </source>
</reference>
<dbReference type="Pfam" id="PF15890">
    <property type="entry name" value="Peptidase_Mx1"/>
    <property type="match status" value="1"/>
</dbReference>
<accession>A0A170Z5P9</accession>
<feature type="chain" id="PRO_5007904954" evidence="1">
    <location>
        <begin position="27"/>
        <end position="296"/>
    </location>
</feature>
<dbReference type="NCBIfam" id="TIGR04549">
    <property type="entry name" value="LP_HExxH_w_tonB"/>
    <property type="match status" value="1"/>
</dbReference>
<keyword evidence="2" id="KW-0449">Lipoprotein</keyword>
<keyword evidence="1" id="KW-0732">Signal</keyword>
<evidence type="ECO:0000256" key="1">
    <source>
        <dbReference type="SAM" id="SignalP"/>
    </source>
</evidence>
<dbReference type="Proteomes" id="UP000076586">
    <property type="component" value="Unassembled WGS sequence"/>
</dbReference>
<dbReference type="Gene3D" id="3.40.390.70">
    <property type="match status" value="1"/>
</dbReference>
<evidence type="ECO:0000313" key="3">
    <source>
        <dbReference type="Proteomes" id="UP000076586"/>
    </source>
</evidence>
<dbReference type="SUPFAM" id="SSF55486">
    <property type="entry name" value="Metalloproteases ('zincins'), catalytic domain"/>
    <property type="match status" value="1"/>
</dbReference>
<reference evidence="3" key="2">
    <citation type="journal article" date="2017" name="Genome Announc.">
        <title>Draft genome sequence of Paludibacter jiangxiensis NM7(T), a propionate-producing fermentative bacterium.</title>
        <authorList>
            <person name="Qiu Y.-L."/>
            <person name="Tourlousse D.M."/>
            <person name="Matsuura N."/>
            <person name="Ohashi A."/>
            <person name="Sekiguchi Y."/>
        </authorList>
    </citation>
    <scope>NUCLEOTIDE SEQUENCE [LARGE SCALE GENOMIC DNA]</scope>
    <source>
        <strain evidence="3">NM7</strain>
    </source>
</reference>
<dbReference type="AlphaFoldDB" id="A0A170Z5P9"/>
<feature type="signal peptide" evidence="1">
    <location>
        <begin position="1"/>
        <end position="26"/>
    </location>
</feature>
<gene>
    <name evidence="2" type="ORF">PJIAN_1942</name>
</gene>
<name>A0A170Z5P9_9BACT</name>
<organism evidence="2 3">
    <name type="scientific">Paludibacter jiangxiensis</name>
    <dbReference type="NCBI Taxonomy" id="681398"/>
    <lineage>
        <taxon>Bacteria</taxon>
        <taxon>Pseudomonadati</taxon>
        <taxon>Bacteroidota</taxon>
        <taxon>Bacteroidia</taxon>
        <taxon>Bacteroidales</taxon>
        <taxon>Paludibacteraceae</taxon>
        <taxon>Paludibacter</taxon>
    </lineage>
</organism>
<proteinExistence type="predicted"/>
<comment type="caution">
    <text evidence="2">The sequence shown here is derived from an EMBL/GenBank/DDBJ whole genome shotgun (WGS) entry which is preliminary data.</text>
</comment>
<dbReference type="EMBL" id="BDCR01000001">
    <property type="protein sequence ID" value="GAT62349.1"/>
    <property type="molecule type" value="Genomic_DNA"/>
</dbReference>
<keyword evidence="3" id="KW-1185">Reference proteome</keyword>
<evidence type="ECO:0000313" key="2">
    <source>
        <dbReference type="EMBL" id="GAT62349.1"/>
    </source>
</evidence>
<dbReference type="InterPro" id="IPR030890">
    <property type="entry name" value="LP_HExxH_w_TonB"/>
</dbReference>